<evidence type="ECO:0000313" key="1">
    <source>
        <dbReference type="EMBL" id="KAG2177891.1"/>
    </source>
</evidence>
<comment type="caution">
    <text evidence="1">The sequence shown here is derived from an EMBL/GenBank/DDBJ whole genome shotgun (WGS) entry which is preliminary data.</text>
</comment>
<dbReference type="EMBL" id="JAEPQZ010000008">
    <property type="protein sequence ID" value="KAG2177891.1"/>
    <property type="molecule type" value="Genomic_DNA"/>
</dbReference>
<protein>
    <submittedName>
        <fullName evidence="1">Uncharacterized protein</fullName>
    </submittedName>
</protein>
<dbReference type="OrthoDB" id="2364042at2759"/>
<dbReference type="Proteomes" id="UP000654370">
    <property type="component" value="Unassembled WGS sequence"/>
</dbReference>
<accession>A0A8H7UA17</accession>
<dbReference type="AlphaFoldDB" id="A0A8H7UA17"/>
<sequence>MKRTRESAKESDNAKRQTTLSSFIVKPRFPTRFHLHYNEKDNTFRASFLDSERCPDEHENFHTKIYWSGNELPTTLSTNMRNGSFEDQDEWHDKCHSMCSAAKIDIKNQHFEDFEWQFYESLNAQDIHGVKANAAAMACFERDWSGSPVNGLRRFLQILSSIKPDERDGINYAELVWLQCAETKGFMINSTCLDFLITYVGKACSRTGHKANKCVEELESKTMTRVKPTLSRILLLKDRSTEIRDVLLAIYLRSEYLSSRQEDRDAMWAMLSRWYNSLASSEVTKDWLRPNNGLKLIK</sequence>
<evidence type="ECO:0000313" key="2">
    <source>
        <dbReference type="Proteomes" id="UP000654370"/>
    </source>
</evidence>
<keyword evidence="2" id="KW-1185">Reference proteome</keyword>
<reference evidence="1" key="1">
    <citation type="submission" date="2020-12" db="EMBL/GenBank/DDBJ databases">
        <title>Metabolic potential, ecology and presence of endohyphal bacteria is reflected in genomic diversity of Mucoromycotina.</title>
        <authorList>
            <person name="Muszewska A."/>
            <person name="Okrasinska A."/>
            <person name="Steczkiewicz K."/>
            <person name="Drgas O."/>
            <person name="Orlowska M."/>
            <person name="Perlinska-Lenart U."/>
            <person name="Aleksandrzak-Piekarczyk T."/>
            <person name="Szatraj K."/>
            <person name="Zielenkiewicz U."/>
            <person name="Pilsyk S."/>
            <person name="Malc E."/>
            <person name="Mieczkowski P."/>
            <person name="Kruszewska J.S."/>
            <person name="Biernat P."/>
            <person name="Pawlowska J."/>
        </authorList>
    </citation>
    <scope>NUCLEOTIDE SEQUENCE</scope>
    <source>
        <strain evidence="1">WA0000067209</strain>
    </source>
</reference>
<organism evidence="1 2">
    <name type="scientific">Mortierella isabellina</name>
    <name type="common">Filamentous fungus</name>
    <name type="synonym">Umbelopsis isabellina</name>
    <dbReference type="NCBI Taxonomy" id="91625"/>
    <lineage>
        <taxon>Eukaryota</taxon>
        <taxon>Fungi</taxon>
        <taxon>Fungi incertae sedis</taxon>
        <taxon>Mucoromycota</taxon>
        <taxon>Mucoromycotina</taxon>
        <taxon>Umbelopsidomycetes</taxon>
        <taxon>Umbelopsidales</taxon>
        <taxon>Umbelopsidaceae</taxon>
        <taxon>Umbelopsis</taxon>
    </lineage>
</organism>
<proteinExistence type="predicted"/>
<gene>
    <name evidence="1" type="ORF">INT43_003138</name>
</gene>
<name>A0A8H7UA17_MORIS</name>